<name>A0A0V0SLM3_9BILA</name>
<organism evidence="1 2">
    <name type="scientific">Trichinella nelsoni</name>
    <dbReference type="NCBI Taxonomy" id="6336"/>
    <lineage>
        <taxon>Eukaryota</taxon>
        <taxon>Metazoa</taxon>
        <taxon>Ecdysozoa</taxon>
        <taxon>Nematoda</taxon>
        <taxon>Enoplea</taxon>
        <taxon>Dorylaimia</taxon>
        <taxon>Trichinellida</taxon>
        <taxon>Trichinellidae</taxon>
        <taxon>Trichinella</taxon>
    </lineage>
</organism>
<comment type="caution">
    <text evidence="1">The sequence shown here is derived from an EMBL/GenBank/DDBJ whole genome shotgun (WGS) entry which is preliminary data.</text>
</comment>
<accession>A0A0V0SLM3</accession>
<evidence type="ECO:0000313" key="1">
    <source>
        <dbReference type="EMBL" id="KRX27578.1"/>
    </source>
</evidence>
<sequence length="53" mass="5758">MPSDRLAVRQAKNDGQLAPSLLNRIFRTLTLDSDEKFKLVNALSVTGSVAGLE</sequence>
<keyword evidence="2" id="KW-1185">Reference proteome</keyword>
<dbReference type="EMBL" id="JYDL01000003">
    <property type="protein sequence ID" value="KRX27578.1"/>
    <property type="molecule type" value="Genomic_DNA"/>
</dbReference>
<protein>
    <submittedName>
        <fullName evidence="1">Uncharacterized protein</fullName>
    </submittedName>
</protein>
<gene>
    <name evidence="1" type="ORF">T07_7566</name>
</gene>
<reference evidence="1 2" key="1">
    <citation type="submission" date="2015-01" db="EMBL/GenBank/DDBJ databases">
        <title>Evolution of Trichinella species and genotypes.</title>
        <authorList>
            <person name="Korhonen P.K."/>
            <person name="Edoardo P."/>
            <person name="Giuseppe L.R."/>
            <person name="Gasser R.B."/>
        </authorList>
    </citation>
    <scope>NUCLEOTIDE SEQUENCE [LARGE SCALE GENOMIC DNA]</scope>
    <source>
        <strain evidence="1">ISS37</strain>
    </source>
</reference>
<dbReference type="OrthoDB" id="5916655at2759"/>
<dbReference type="Proteomes" id="UP000054630">
    <property type="component" value="Unassembled WGS sequence"/>
</dbReference>
<dbReference type="AlphaFoldDB" id="A0A0V0SLM3"/>
<evidence type="ECO:0000313" key="2">
    <source>
        <dbReference type="Proteomes" id="UP000054630"/>
    </source>
</evidence>
<proteinExistence type="predicted"/>